<dbReference type="PATRIC" id="fig|587753.9.peg.173"/>
<evidence type="ECO:0000313" key="2">
    <source>
        <dbReference type="EMBL" id="KHA74855.1"/>
    </source>
</evidence>
<reference evidence="2 3" key="1">
    <citation type="submission" date="2014-10" db="EMBL/GenBank/DDBJ databases">
        <title>Draft genome sequence of Pseudomonas chlororaphis EA105.</title>
        <authorList>
            <person name="McCully L.M."/>
            <person name="Bitzer A.S."/>
            <person name="Spence C."/>
            <person name="Bais H."/>
            <person name="Silby M.W."/>
        </authorList>
    </citation>
    <scope>NUCLEOTIDE SEQUENCE [LARGE SCALE GENOMIC DNA]</scope>
    <source>
        <strain evidence="2 3">EA105</strain>
    </source>
</reference>
<dbReference type="Proteomes" id="UP000030564">
    <property type="component" value="Unassembled WGS sequence"/>
</dbReference>
<organism evidence="2 3">
    <name type="scientific">Pseudomonas chlororaphis</name>
    <dbReference type="NCBI Taxonomy" id="587753"/>
    <lineage>
        <taxon>Bacteria</taxon>
        <taxon>Pseudomonadati</taxon>
        <taxon>Pseudomonadota</taxon>
        <taxon>Gammaproteobacteria</taxon>
        <taxon>Pseudomonadales</taxon>
        <taxon>Pseudomonadaceae</taxon>
        <taxon>Pseudomonas</taxon>
    </lineage>
</organism>
<feature type="chain" id="PRO_5002015432" evidence="1">
    <location>
        <begin position="21"/>
        <end position="239"/>
    </location>
</feature>
<evidence type="ECO:0000313" key="3">
    <source>
        <dbReference type="Proteomes" id="UP000030564"/>
    </source>
</evidence>
<gene>
    <name evidence="2" type="ORF">NZ35_00860</name>
</gene>
<name>A0A0A6DI69_9PSED</name>
<accession>A0A0A6DI69</accession>
<sequence>MLYGKTFVLIAALFAGEVSAHGLWTEQRRGNIEVVYGHGAEDNAFKAQKISGAWAYDVAGKMIPVSVERLADHARLKPLKSPAVMAVALNNGMWSQTADKKWINEGRSKVPGAVEATETFKYSLAIYQPGAKLPKLDQIKLLIVPEVDPLTVGPGKSLPVRVLLDGKPAAGVKLVGDYRSAPNTLSTETDKDGRAQVLVRNEGLNVIAAQVEVPVNGSADVDSRGLFSSLTFLGEPHHE</sequence>
<dbReference type="AlphaFoldDB" id="A0A0A6DI69"/>
<feature type="signal peptide" evidence="1">
    <location>
        <begin position="1"/>
        <end position="20"/>
    </location>
</feature>
<dbReference type="Pfam" id="PF10670">
    <property type="entry name" value="DUF4198"/>
    <property type="match status" value="1"/>
</dbReference>
<keyword evidence="1" id="KW-0732">Signal</keyword>
<dbReference type="InterPro" id="IPR019613">
    <property type="entry name" value="DUF4198"/>
</dbReference>
<comment type="caution">
    <text evidence="2">The sequence shown here is derived from an EMBL/GenBank/DDBJ whole genome shotgun (WGS) entry which is preliminary data.</text>
</comment>
<proteinExistence type="predicted"/>
<dbReference type="OrthoDB" id="5368503at2"/>
<protein>
    <submittedName>
        <fullName evidence="2">Nickel ABC transporter substrate-binding protein</fullName>
    </submittedName>
</protein>
<evidence type="ECO:0000256" key="1">
    <source>
        <dbReference type="SAM" id="SignalP"/>
    </source>
</evidence>
<dbReference type="EMBL" id="JSFK01000001">
    <property type="protein sequence ID" value="KHA74855.1"/>
    <property type="molecule type" value="Genomic_DNA"/>
</dbReference>